<feature type="region of interest" description="Disordered" evidence="1">
    <location>
        <begin position="1"/>
        <end position="146"/>
    </location>
</feature>
<feature type="compositionally biased region" description="Acidic residues" evidence="1">
    <location>
        <begin position="132"/>
        <end position="144"/>
    </location>
</feature>
<keyword evidence="3" id="KW-1185">Reference proteome</keyword>
<evidence type="ECO:0000313" key="2">
    <source>
        <dbReference type="EMBL" id="CAJ0585272.1"/>
    </source>
</evidence>
<feature type="compositionally biased region" description="Acidic residues" evidence="1">
    <location>
        <begin position="293"/>
        <end position="308"/>
    </location>
</feature>
<gene>
    <name evidence="2" type="ORF">MSPICULIGERA_LOCUS23299</name>
</gene>
<reference evidence="2" key="1">
    <citation type="submission" date="2023-06" db="EMBL/GenBank/DDBJ databases">
        <authorList>
            <person name="Delattre M."/>
        </authorList>
    </citation>
    <scope>NUCLEOTIDE SEQUENCE</scope>
    <source>
        <strain evidence="2">AF72</strain>
    </source>
</reference>
<dbReference type="Proteomes" id="UP001177023">
    <property type="component" value="Unassembled WGS sequence"/>
</dbReference>
<feature type="compositionally biased region" description="Low complexity" evidence="1">
    <location>
        <begin position="333"/>
        <end position="348"/>
    </location>
</feature>
<feature type="compositionally biased region" description="Basic and acidic residues" evidence="1">
    <location>
        <begin position="1"/>
        <end position="10"/>
    </location>
</feature>
<dbReference type="EMBL" id="CATQJA010002703">
    <property type="protein sequence ID" value="CAJ0585272.1"/>
    <property type="molecule type" value="Genomic_DNA"/>
</dbReference>
<evidence type="ECO:0000256" key="1">
    <source>
        <dbReference type="SAM" id="MobiDB-lite"/>
    </source>
</evidence>
<feature type="compositionally biased region" description="Basic and acidic residues" evidence="1">
    <location>
        <begin position="283"/>
        <end position="292"/>
    </location>
</feature>
<feature type="compositionally biased region" description="Basic and acidic residues" evidence="1">
    <location>
        <begin position="83"/>
        <end position="99"/>
    </location>
</feature>
<feature type="region of interest" description="Disordered" evidence="1">
    <location>
        <begin position="204"/>
        <end position="348"/>
    </location>
</feature>
<organism evidence="2 3">
    <name type="scientific">Mesorhabditis spiculigera</name>
    <dbReference type="NCBI Taxonomy" id="96644"/>
    <lineage>
        <taxon>Eukaryota</taxon>
        <taxon>Metazoa</taxon>
        <taxon>Ecdysozoa</taxon>
        <taxon>Nematoda</taxon>
        <taxon>Chromadorea</taxon>
        <taxon>Rhabditida</taxon>
        <taxon>Rhabditina</taxon>
        <taxon>Rhabditomorpha</taxon>
        <taxon>Rhabditoidea</taxon>
        <taxon>Rhabditidae</taxon>
        <taxon>Mesorhabditinae</taxon>
        <taxon>Mesorhabditis</taxon>
    </lineage>
</organism>
<feature type="compositionally biased region" description="Basic and acidic residues" evidence="1">
    <location>
        <begin position="221"/>
        <end position="232"/>
    </location>
</feature>
<feature type="compositionally biased region" description="Polar residues" evidence="1">
    <location>
        <begin position="264"/>
        <end position="275"/>
    </location>
</feature>
<accession>A0AA36GEB7</accession>
<feature type="compositionally biased region" description="Polar residues" evidence="1">
    <location>
        <begin position="323"/>
        <end position="332"/>
    </location>
</feature>
<evidence type="ECO:0000313" key="3">
    <source>
        <dbReference type="Proteomes" id="UP001177023"/>
    </source>
</evidence>
<feature type="non-terminal residue" evidence="2">
    <location>
        <position position="420"/>
    </location>
</feature>
<protein>
    <submittedName>
        <fullName evidence="2">Uncharacterized protein</fullName>
    </submittedName>
</protein>
<comment type="caution">
    <text evidence="2">The sequence shown here is derived from an EMBL/GenBank/DDBJ whole genome shotgun (WGS) entry which is preliminary data.</text>
</comment>
<sequence length="420" mass="46767">MDVVETRPIDGEPYPETSSHDEKENQNLYADADEKTCESSEDYVTSPQGDDTDSLGAEKSLSEDPDRDTDDTPSPSGQIETPELNRDEPPELDYSRRISDFASFTTPESSPGIEIGTDVLEHDYSTPQMTGDQDEHEEEDEEEDRSLVEEVFAALDARAHLPPIGEETDSPAALVSHRSAPALQTIEQFPDEPDEMAPGFTRYSSRRAVSDQVGGGPDLQRAQELDEHEVRYRPKSTKSSLARRVDSQMISPAMAEMNVRLRAEQQTSPPSSSTRGGLFGGRSLDDPNRDTLSEDDDFDEDDLPEDEQEVRLRPRTGGFGSPPSISTDNTSGSSIADSRRSIPIARSSSSSVVSVMRRSLRLFRSEKRKTVVEEGMDVVLDVVAEPISPRPFHRTHSATHHRRFEDWRLKPSLYATVLRT</sequence>
<proteinExistence type="predicted"/>
<name>A0AA36GEB7_9BILA</name>
<dbReference type="AlphaFoldDB" id="A0AA36GEB7"/>